<dbReference type="RefSeq" id="WP_203538650.1">
    <property type="nucleotide sequence ID" value="NZ_JAESND010000005.1"/>
</dbReference>
<dbReference type="EMBL" id="JAESND010000005">
    <property type="protein sequence ID" value="MBM3116401.1"/>
    <property type="molecule type" value="Genomic_DNA"/>
</dbReference>
<proteinExistence type="predicted"/>
<accession>A0ABS2BLD1</accession>
<protein>
    <submittedName>
        <fullName evidence="1">Uncharacterized protein</fullName>
    </submittedName>
</protein>
<name>A0ABS2BLD1_9NEIS</name>
<organism evidence="1 2">
    <name type="scientific">Jeongeupia naejangsanensis</name>
    <dbReference type="NCBI Taxonomy" id="613195"/>
    <lineage>
        <taxon>Bacteria</taxon>
        <taxon>Pseudomonadati</taxon>
        <taxon>Pseudomonadota</taxon>
        <taxon>Betaproteobacteria</taxon>
        <taxon>Neisseriales</taxon>
        <taxon>Chitinibacteraceae</taxon>
        <taxon>Jeongeupia</taxon>
    </lineage>
</organism>
<evidence type="ECO:0000313" key="2">
    <source>
        <dbReference type="Proteomes" id="UP000809431"/>
    </source>
</evidence>
<sequence length="165" mass="17731">MTRTTPPLVALAAGICWSTLVLSPFARGMDKVEPDNRDITELNEALTTLRSSIGHEVGIPKASDRSQCVVLPIGAQPCGGPSDYLVYSMQVSDTARLQALVTQYTALQRRRNEQTQTAGICSVRPVPDATVESGRCVLTYGATDLLPEISSYERSASPEDVMSGD</sequence>
<dbReference type="Proteomes" id="UP000809431">
    <property type="component" value="Unassembled WGS sequence"/>
</dbReference>
<gene>
    <name evidence="1" type="ORF">JMJ54_11205</name>
</gene>
<evidence type="ECO:0000313" key="1">
    <source>
        <dbReference type="EMBL" id="MBM3116401.1"/>
    </source>
</evidence>
<keyword evidence="2" id="KW-1185">Reference proteome</keyword>
<comment type="caution">
    <text evidence="1">The sequence shown here is derived from an EMBL/GenBank/DDBJ whole genome shotgun (WGS) entry which is preliminary data.</text>
</comment>
<reference evidence="1 2" key="1">
    <citation type="submission" date="2021-01" db="EMBL/GenBank/DDBJ databases">
        <title>Draft Genome Sequence and Polyhydroxyalkanoate Biosynthetic Potential of Jeongeupia naejangsanensis Type Strain DSM 24253.</title>
        <authorList>
            <person name="Turrini P."/>
            <person name="Artuso I."/>
            <person name="Lugli G.A."/>
            <person name="Frangipani E."/>
            <person name="Ventura M."/>
            <person name="Visca P."/>
        </authorList>
    </citation>
    <scope>NUCLEOTIDE SEQUENCE [LARGE SCALE GENOMIC DNA]</scope>
    <source>
        <strain evidence="1 2">DSM 24253</strain>
    </source>
</reference>